<evidence type="ECO:0000256" key="4">
    <source>
        <dbReference type="ARBA" id="ARBA00022525"/>
    </source>
</evidence>
<reference evidence="9" key="1">
    <citation type="submission" date="2025-08" db="UniProtKB">
        <authorList>
            <consortium name="RefSeq"/>
        </authorList>
    </citation>
    <scope>IDENTIFICATION</scope>
</reference>
<keyword evidence="4" id="KW-0964">Secreted</keyword>
<evidence type="ECO:0000256" key="2">
    <source>
        <dbReference type="ARBA" id="ARBA00008717"/>
    </source>
</evidence>
<dbReference type="PANTHER" id="PTHR31943:SF1">
    <property type="entry name" value="INTERFERON LAMBDA-2-RELATED"/>
    <property type="match status" value="1"/>
</dbReference>
<dbReference type="GO" id="GO:0005615">
    <property type="term" value="C:extracellular space"/>
    <property type="evidence" value="ECO:0007669"/>
    <property type="project" value="UniProtKB-KW"/>
</dbReference>
<evidence type="ECO:0000313" key="8">
    <source>
        <dbReference type="Proteomes" id="UP000694906"/>
    </source>
</evidence>
<sequence length="200" mass="22297">MKPDPAGGCVLLLLLLLCTVQTRSGEVPVPRPLSVSPDARGCHVAQLQSLSLEERQAFKTAKEALEERRLLKDSTCNSGLFFRAWDLGKLQVWERPMALQAELSLTLKVLASVTDQALWGIVKQPIHTLRHIHAQLRACVPAQPKAAHRPCSHRLSRWLQRLNQATKKESPGCLQASVISNLFFLLTRDLRCLARPDLCA</sequence>
<dbReference type="GO" id="GO:0051607">
    <property type="term" value="P:defense response to virus"/>
    <property type="evidence" value="ECO:0007669"/>
    <property type="project" value="UniProtKB-KW"/>
</dbReference>
<proteinExistence type="inferred from homology"/>
<gene>
    <name evidence="9" type="primary">LOC101698799</name>
</gene>
<feature type="chain" id="PRO_5043321218" evidence="7">
    <location>
        <begin position="26"/>
        <end position="200"/>
    </location>
</feature>
<comment type="subcellular location">
    <subcellularLocation>
        <location evidence="1">Secreted</location>
    </subcellularLocation>
</comment>
<keyword evidence="6" id="KW-0051">Antiviral defense</keyword>
<dbReference type="GeneID" id="101698799"/>
<name>A0AAX6R4D5_HETGA</name>
<dbReference type="KEGG" id="hgl:101698799"/>
<organism evidence="8 9">
    <name type="scientific">Heterocephalus glaber</name>
    <name type="common">Naked mole rat</name>
    <dbReference type="NCBI Taxonomy" id="10181"/>
    <lineage>
        <taxon>Eukaryota</taxon>
        <taxon>Metazoa</taxon>
        <taxon>Chordata</taxon>
        <taxon>Craniata</taxon>
        <taxon>Vertebrata</taxon>
        <taxon>Euteleostomi</taxon>
        <taxon>Mammalia</taxon>
        <taxon>Eutheria</taxon>
        <taxon>Euarchontoglires</taxon>
        <taxon>Glires</taxon>
        <taxon>Rodentia</taxon>
        <taxon>Hystricomorpha</taxon>
        <taxon>Bathyergidae</taxon>
        <taxon>Heterocephalus</taxon>
    </lineage>
</organism>
<keyword evidence="8" id="KW-1185">Reference proteome</keyword>
<evidence type="ECO:0000256" key="6">
    <source>
        <dbReference type="ARBA" id="ARBA00023118"/>
    </source>
</evidence>
<keyword evidence="3" id="KW-0202">Cytokine</keyword>
<keyword evidence="5 7" id="KW-0732">Signal</keyword>
<dbReference type="Gene3D" id="1.20.1250.60">
    <property type="entry name" value="Interferon lambda"/>
    <property type="match status" value="1"/>
</dbReference>
<evidence type="ECO:0000256" key="5">
    <source>
        <dbReference type="ARBA" id="ARBA00022729"/>
    </source>
</evidence>
<dbReference type="Pfam" id="PF15177">
    <property type="entry name" value="IL28A"/>
    <property type="match status" value="1"/>
</dbReference>
<dbReference type="PANTHER" id="PTHR31943">
    <property type="entry name" value="INTERLEUKIN-28 AND 29"/>
    <property type="match status" value="1"/>
</dbReference>
<dbReference type="GO" id="GO:0007259">
    <property type="term" value="P:cell surface receptor signaling pathway via JAK-STAT"/>
    <property type="evidence" value="ECO:0007669"/>
    <property type="project" value="InterPro"/>
</dbReference>
<evidence type="ECO:0000256" key="3">
    <source>
        <dbReference type="ARBA" id="ARBA00022514"/>
    </source>
</evidence>
<protein>
    <submittedName>
        <fullName evidence="9">Interferon lambda-2-like</fullName>
    </submittedName>
</protein>
<comment type="similarity">
    <text evidence="2">Belongs to the lambda interferon family.</text>
</comment>
<feature type="signal peptide" evidence="7">
    <location>
        <begin position="1"/>
        <end position="25"/>
    </location>
</feature>
<evidence type="ECO:0000256" key="7">
    <source>
        <dbReference type="SAM" id="SignalP"/>
    </source>
</evidence>
<dbReference type="InterPro" id="IPR029177">
    <property type="entry name" value="INF_lambda"/>
</dbReference>
<evidence type="ECO:0000313" key="9">
    <source>
        <dbReference type="RefSeq" id="XP_012932835.1"/>
    </source>
</evidence>
<dbReference type="GO" id="GO:0005125">
    <property type="term" value="F:cytokine activity"/>
    <property type="evidence" value="ECO:0007669"/>
    <property type="project" value="UniProtKB-KW"/>
</dbReference>
<dbReference type="Proteomes" id="UP000694906">
    <property type="component" value="Unplaced"/>
</dbReference>
<dbReference type="GO" id="GO:0050778">
    <property type="term" value="P:positive regulation of immune response"/>
    <property type="evidence" value="ECO:0007669"/>
    <property type="project" value="InterPro"/>
</dbReference>
<dbReference type="RefSeq" id="XP_012932835.1">
    <property type="nucleotide sequence ID" value="XM_013077381.2"/>
</dbReference>
<dbReference type="AlphaFoldDB" id="A0AAX6R4D5"/>
<accession>A0AAX6R4D5</accession>
<evidence type="ECO:0000256" key="1">
    <source>
        <dbReference type="ARBA" id="ARBA00004613"/>
    </source>
</evidence>
<dbReference type="GO" id="GO:0045087">
    <property type="term" value="P:innate immune response"/>
    <property type="evidence" value="ECO:0007669"/>
    <property type="project" value="TreeGrafter"/>
</dbReference>
<dbReference type="InterPro" id="IPR038326">
    <property type="entry name" value="IFN-lambda_sf"/>
</dbReference>